<keyword evidence="7" id="KW-1185">Reference proteome</keyword>
<evidence type="ECO:0000313" key="7">
    <source>
        <dbReference type="Proteomes" id="UP001259659"/>
    </source>
</evidence>
<dbReference type="Pfam" id="PF00005">
    <property type="entry name" value="ABC_tran"/>
    <property type="match status" value="1"/>
</dbReference>
<proteinExistence type="inferred from homology"/>
<comment type="caution">
    <text evidence="6">The sequence shown here is derived from an EMBL/GenBank/DDBJ whole genome shotgun (WGS) entry which is preliminary data.</text>
</comment>
<evidence type="ECO:0000256" key="4">
    <source>
        <dbReference type="ARBA" id="ARBA00022840"/>
    </source>
</evidence>
<dbReference type="Gene3D" id="3.40.50.300">
    <property type="entry name" value="P-loop containing nucleotide triphosphate hydrolases"/>
    <property type="match status" value="1"/>
</dbReference>
<dbReference type="InterPro" id="IPR027417">
    <property type="entry name" value="P-loop_NTPase"/>
</dbReference>
<name>A0ABU2FF39_9EURY</name>
<keyword evidence="4 6" id="KW-0067">ATP-binding</keyword>
<dbReference type="PROSITE" id="PS50893">
    <property type="entry name" value="ABC_TRANSPORTER_2"/>
    <property type="match status" value="1"/>
</dbReference>
<dbReference type="InterPro" id="IPR050763">
    <property type="entry name" value="ABC_transporter_ATP-binding"/>
</dbReference>
<sequence length="339" mass="37590">MSRTSQSGTGSESATISVTGLTKEFSSSDGTVTAVNDVSFRIDRGEIVGVLGPNGAGKTTTIKSILGLLEPTTGSIEVNGIDVAESSREIYNEVGGLLEGARNLYWRLTVRENLRYFTGLQGIRPDGATDRHDRLLSLVNLEEKADERVRNLSRGMKQKACLACVLARSTPIVFLDEPTLGLDIEASRDLRSELRRLATEENRTIVISSHDMDVVQDICDRVLVFQDGEIIVDDHVETLLDELDIRRYRVVLKEPVPTGESLDGYDLEWSADRMAFEVILRNETDVYEFVETLRRSEMRLKKLRAVEGTLETVFLSALELEDDGPAPDGLVAGARNERD</sequence>
<dbReference type="InterPro" id="IPR003439">
    <property type="entry name" value="ABC_transporter-like_ATP-bd"/>
</dbReference>
<keyword evidence="3" id="KW-0547">Nucleotide-binding</keyword>
<evidence type="ECO:0000256" key="1">
    <source>
        <dbReference type="ARBA" id="ARBA00005417"/>
    </source>
</evidence>
<dbReference type="Proteomes" id="UP001259659">
    <property type="component" value="Unassembled WGS sequence"/>
</dbReference>
<dbReference type="SMART" id="SM00382">
    <property type="entry name" value="AAA"/>
    <property type="match status" value="1"/>
</dbReference>
<dbReference type="PANTHER" id="PTHR42711:SF5">
    <property type="entry name" value="ABC TRANSPORTER ATP-BINDING PROTEIN NATA"/>
    <property type="match status" value="1"/>
</dbReference>
<protein>
    <submittedName>
        <fullName evidence="6">ABC transporter ATP-binding protein</fullName>
    </submittedName>
</protein>
<evidence type="ECO:0000256" key="3">
    <source>
        <dbReference type="ARBA" id="ARBA00022741"/>
    </source>
</evidence>
<evidence type="ECO:0000256" key="2">
    <source>
        <dbReference type="ARBA" id="ARBA00022448"/>
    </source>
</evidence>
<gene>
    <name evidence="6" type="ORF">NDI56_13080</name>
</gene>
<feature type="domain" description="ABC transporter" evidence="5">
    <location>
        <begin position="16"/>
        <end position="252"/>
    </location>
</feature>
<dbReference type="CDD" id="cd03230">
    <property type="entry name" value="ABC_DR_subfamily_A"/>
    <property type="match status" value="1"/>
</dbReference>
<dbReference type="GO" id="GO:0005524">
    <property type="term" value="F:ATP binding"/>
    <property type="evidence" value="ECO:0007669"/>
    <property type="project" value="UniProtKB-KW"/>
</dbReference>
<evidence type="ECO:0000259" key="5">
    <source>
        <dbReference type="PROSITE" id="PS50893"/>
    </source>
</evidence>
<organism evidence="6 7">
    <name type="scientific">Haloarcula saliterrae</name>
    <dbReference type="NCBI Taxonomy" id="2950534"/>
    <lineage>
        <taxon>Archaea</taxon>
        <taxon>Methanobacteriati</taxon>
        <taxon>Methanobacteriota</taxon>
        <taxon>Stenosarchaea group</taxon>
        <taxon>Halobacteria</taxon>
        <taxon>Halobacteriales</taxon>
        <taxon>Haloarculaceae</taxon>
        <taxon>Haloarcula</taxon>
    </lineage>
</organism>
<comment type="similarity">
    <text evidence="1">Belongs to the ABC transporter superfamily.</text>
</comment>
<dbReference type="SUPFAM" id="SSF52540">
    <property type="entry name" value="P-loop containing nucleoside triphosphate hydrolases"/>
    <property type="match status" value="1"/>
</dbReference>
<dbReference type="RefSeq" id="WP_310919997.1">
    <property type="nucleotide sequence ID" value="NZ_JAMQON010000003.1"/>
</dbReference>
<dbReference type="PANTHER" id="PTHR42711">
    <property type="entry name" value="ABC TRANSPORTER ATP-BINDING PROTEIN"/>
    <property type="match status" value="1"/>
</dbReference>
<dbReference type="EMBL" id="JAMQON010000003">
    <property type="protein sequence ID" value="MDS0260330.1"/>
    <property type="molecule type" value="Genomic_DNA"/>
</dbReference>
<dbReference type="InterPro" id="IPR003593">
    <property type="entry name" value="AAA+_ATPase"/>
</dbReference>
<accession>A0ABU2FF39</accession>
<reference evidence="6 7" key="1">
    <citation type="submission" date="2022-06" db="EMBL/GenBank/DDBJ databases">
        <title>Haloarcula sp. a new haloarchaeum isolate from saline soil.</title>
        <authorList>
            <person name="Strakova D."/>
            <person name="Galisteo C."/>
            <person name="Sanchez-Porro C."/>
            <person name="Ventosa A."/>
        </authorList>
    </citation>
    <scope>NUCLEOTIDE SEQUENCE [LARGE SCALE GENOMIC DNA]</scope>
    <source>
        <strain evidence="6 7">S1CR25-12</strain>
    </source>
</reference>
<keyword evidence="2" id="KW-0813">Transport</keyword>
<evidence type="ECO:0000313" key="6">
    <source>
        <dbReference type="EMBL" id="MDS0260330.1"/>
    </source>
</evidence>